<evidence type="ECO:0000313" key="3">
    <source>
        <dbReference type="Proteomes" id="UP000027730"/>
    </source>
</evidence>
<evidence type="ECO:0000256" key="1">
    <source>
        <dbReference type="SAM" id="MobiDB-lite"/>
    </source>
</evidence>
<organism evidence="2 3">
    <name type="scientific">Aureobasidium namibiae CBS 147.97</name>
    <dbReference type="NCBI Taxonomy" id="1043004"/>
    <lineage>
        <taxon>Eukaryota</taxon>
        <taxon>Fungi</taxon>
        <taxon>Dikarya</taxon>
        <taxon>Ascomycota</taxon>
        <taxon>Pezizomycotina</taxon>
        <taxon>Dothideomycetes</taxon>
        <taxon>Dothideomycetidae</taxon>
        <taxon>Dothideales</taxon>
        <taxon>Saccotheciaceae</taxon>
        <taxon>Aureobasidium</taxon>
    </lineage>
</organism>
<dbReference type="OrthoDB" id="3939980at2759"/>
<keyword evidence="3" id="KW-1185">Reference proteome</keyword>
<dbReference type="AlphaFoldDB" id="A0A074WHV1"/>
<dbReference type="Proteomes" id="UP000027730">
    <property type="component" value="Unassembled WGS sequence"/>
</dbReference>
<dbReference type="EMBL" id="KL584721">
    <property type="protein sequence ID" value="KEQ69422.1"/>
    <property type="molecule type" value="Genomic_DNA"/>
</dbReference>
<dbReference type="RefSeq" id="XP_013423750.1">
    <property type="nucleotide sequence ID" value="XM_013568296.1"/>
</dbReference>
<proteinExistence type="predicted"/>
<protein>
    <submittedName>
        <fullName evidence="2">Uncharacterized protein</fullName>
    </submittedName>
</protein>
<dbReference type="HOGENOM" id="CLU_1992177_0_0_1"/>
<evidence type="ECO:0000313" key="2">
    <source>
        <dbReference type="EMBL" id="KEQ69422.1"/>
    </source>
</evidence>
<feature type="region of interest" description="Disordered" evidence="1">
    <location>
        <begin position="1"/>
        <end position="27"/>
    </location>
</feature>
<reference evidence="2 3" key="1">
    <citation type="journal article" date="2014" name="BMC Genomics">
        <title>Genome sequencing of four Aureobasidium pullulans varieties: biotechnological potential, stress tolerance, and description of new species.</title>
        <authorList>
            <person name="Gostin Ar C."/>
            <person name="Ohm R.A."/>
            <person name="Kogej T."/>
            <person name="Sonjak S."/>
            <person name="Turk M."/>
            <person name="Zajc J."/>
            <person name="Zalar P."/>
            <person name="Grube M."/>
            <person name="Sun H."/>
            <person name="Han J."/>
            <person name="Sharma A."/>
            <person name="Chiniquy J."/>
            <person name="Ngan C.Y."/>
            <person name="Lipzen A."/>
            <person name="Barry K."/>
            <person name="Grigoriev I.V."/>
            <person name="Gunde-Cimerman N."/>
        </authorList>
    </citation>
    <scope>NUCLEOTIDE SEQUENCE [LARGE SCALE GENOMIC DNA]</scope>
    <source>
        <strain evidence="2 3">CBS 147.97</strain>
    </source>
</reference>
<feature type="compositionally biased region" description="Low complexity" evidence="1">
    <location>
        <begin position="12"/>
        <end position="27"/>
    </location>
</feature>
<sequence length="125" mass="13324">MGATLSSPQLDGGMLAAPGPEAPGLEAPGPFSSAFSIAAADTNSLGFTASLLFGNNILAQYTDTVSHVQTVTCSASYDYVDFEAGFWAAPISKSLVSDCEHADWRWTFVLLHRSPPRWPAVYICH</sequence>
<gene>
    <name evidence="2" type="ORF">M436DRAFT_85306</name>
</gene>
<accession>A0A074WHV1</accession>
<name>A0A074WHV1_9PEZI</name>
<dbReference type="STRING" id="1043004.A0A074WHV1"/>
<dbReference type="GeneID" id="25417514"/>